<sequence>MRHLLNLQKLVSRSFNTTSRHLGNKVPEYQKLFQADNNLPVHIKGGTLDVLLYRFTMTITIAGSGFSLYWLLVACQPRNK</sequence>
<dbReference type="CDD" id="cd00928">
    <property type="entry name" value="Cyt_c_Oxidase_VIIa"/>
    <property type="match status" value="1"/>
</dbReference>
<dbReference type="Ensembl" id="ENSPKIT00000002648.1">
    <property type="protein sequence ID" value="ENSPKIP00000021996.1"/>
    <property type="gene ID" value="ENSPKIG00000006175.1"/>
</dbReference>
<keyword evidence="7 12" id="KW-1133">Transmembrane helix</keyword>
<evidence type="ECO:0000256" key="5">
    <source>
        <dbReference type="ARBA" id="ARBA00022792"/>
    </source>
</evidence>
<evidence type="ECO:0000256" key="1">
    <source>
        <dbReference type="ARBA" id="ARBA00004434"/>
    </source>
</evidence>
<dbReference type="AlphaFoldDB" id="A0A3B3RW59"/>
<dbReference type="SUPFAM" id="SSF81419">
    <property type="entry name" value="Mitochondrial cytochrome c oxidase subunit VIIa"/>
    <property type="match status" value="1"/>
</dbReference>
<dbReference type="Proteomes" id="UP000261540">
    <property type="component" value="Unplaced"/>
</dbReference>
<evidence type="ECO:0000256" key="12">
    <source>
        <dbReference type="SAM" id="Phobius"/>
    </source>
</evidence>
<keyword evidence="5" id="KW-0999">Mitochondrion inner membrane</keyword>
<keyword evidence="10 12" id="KW-0472">Membrane</keyword>
<evidence type="ECO:0000256" key="7">
    <source>
        <dbReference type="ARBA" id="ARBA00022989"/>
    </source>
</evidence>
<evidence type="ECO:0000256" key="8">
    <source>
        <dbReference type="ARBA" id="ARBA00023002"/>
    </source>
</evidence>
<evidence type="ECO:0000256" key="9">
    <source>
        <dbReference type="ARBA" id="ARBA00023128"/>
    </source>
</evidence>
<dbReference type="OrthoDB" id="5966508at2759"/>
<comment type="similarity">
    <text evidence="3">Belongs to the cytochrome c oxidase VIIa family.</text>
</comment>
<reference evidence="13" key="1">
    <citation type="submission" date="2025-08" db="UniProtKB">
        <authorList>
            <consortium name="Ensembl"/>
        </authorList>
    </citation>
    <scope>IDENTIFICATION</scope>
</reference>
<dbReference type="GO" id="GO:0097250">
    <property type="term" value="P:mitochondrial respirasome assembly"/>
    <property type="evidence" value="ECO:0007669"/>
    <property type="project" value="Ensembl"/>
</dbReference>
<reference evidence="13" key="2">
    <citation type="submission" date="2025-09" db="UniProtKB">
        <authorList>
            <consortium name="Ensembl"/>
        </authorList>
    </citation>
    <scope>IDENTIFICATION</scope>
</reference>
<dbReference type="GeneTree" id="ENSGT00940000154550"/>
<dbReference type="Gene3D" id="4.10.91.10">
    <property type="entry name" value="Cytochrome c oxidase, subunit VIIa"/>
    <property type="match status" value="1"/>
</dbReference>
<evidence type="ECO:0000256" key="4">
    <source>
        <dbReference type="ARBA" id="ARBA00022692"/>
    </source>
</evidence>
<accession>A0A3B3RW59</accession>
<dbReference type="Pfam" id="PF02238">
    <property type="entry name" value="COX7a"/>
    <property type="match status" value="1"/>
</dbReference>
<evidence type="ECO:0000313" key="13">
    <source>
        <dbReference type="Ensembl" id="ENSPKIP00000021996.1"/>
    </source>
</evidence>
<dbReference type="GO" id="GO:0006123">
    <property type="term" value="P:mitochondrial electron transport, cytochrome c to oxygen"/>
    <property type="evidence" value="ECO:0007669"/>
    <property type="project" value="InterPro"/>
</dbReference>
<feature type="transmembrane region" description="Helical" evidence="12">
    <location>
        <begin position="51"/>
        <end position="72"/>
    </location>
</feature>
<dbReference type="PANTHER" id="PTHR10510:SF5">
    <property type="entry name" value="CYTOCHROME C OXIDASE SUBUNIT 7A1, MITOCHONDRIAL"/>
    <property type="match status" value="1"/>
</dbReference>
<dbReference type="FunFam" id="4.10.91.10:FF:000001">
    <property type="entry name" value="Cytochrome c oxidase subunit 7A1, mitochondrial"/>
    <property type="match status" value="1"/>
</dbReference>
<protein>
    <recommendedName>
        <fullName evidence="11">Cytochrome c oxidase subunit 7A1, mitochondrial</fullName>
    </recommendedName>
</protein>
<keyword evidence="8" id="KW-0560">Oxidoreductase</keyword>
<organism evidence="13 14">
    <name type="scientific">Paramormyrops kingsleyae</name>
    <dbReference type="NCBI Taxonomy" id="1676925"/>
    <lineage>
        <taxon>Eukaryota</taxon>
        <taxon>Metazoa</taxon>
        <taxon>Chordata</taxon>
        <taxon>Craniata</taxon>
        <taxon>Vertebrata</taxon>
        <taxon>Euteleostomi</taxon>
        <taxon>Actinopterygii</taxon>
        <taxon>Neopterygii</taxon>
        <taxon>Teleostei</taxon>
        <taxon>Osteoglossocephala</taxon>
        <taxon>Osteoglossomorpha</taxon>
        <taxon>Osteoglossiformes</taxon>
        <taxon>Mormyridae</taxon>
        <taxon>Paramormyrops</taxon>
    </lineage>
</organism>
<dbReference type="GO" id="GO:0016491">
    <property type="term" value="F:oxidoreductase activity"/>
    <property type="evidence" value="ECO:0007669"/>
    <property type="project" value="UniProtKB-KW"/>
</dbReference>
<evidence type="ECO:0000256" key="2">
    <source>
        <dbReference type="ARBA" id="ARBA00004673"/>
    </source>
</evidence>
<evidence type="ECO:0000256" key="6">
    <source>
        <dbReference type="ARBA" id="ARBA00022946"/>
    </source>
</evidence>
<evidence type="ECO:0000313" key="14">
    <source>
        <dbReference type="Proteomes" id="UP000261540"/>
    </source>
</evidence>
<keyword evidence="14" id="KW-1185">Reference proteome</keyword>
<evidence type="ECO:0000256" key="3">
    <source>
        <dbReference type="ARBA" id="ARBA00009331"/>
    </source>
</evidence>
<dbReference type="GO" id="GO:1905178">
    <property type="term" value="P:regulation of cardiac muscle tissue regeneration"/>
    <property type="evidence" value="ECO:0007669"/>
    <property type="project" value="Ensembl"/>
</dbReference>
<proteinExistence type="inferred from homology"/>
<keyword evidence="6" id="KW-0809">Transit peptide</keyword>
<evidence type="ECO:0000256" key="10">
    <source>
        <dbReference type="ARBA" id="ARBA00023136"/>
    </source>
</evidence>
<comment type="pathway">
    <text evidence="2">Energy metabolism; oxidative phosphorylation.</text>
</comment>
<dbReference type="GO" id="GO:0002082">
    <property type="term" value="P:regulation of oxidative phosphorylation"/>
    <property type="evidence" value="ECO:0007669"/>
    <property type="project" value="Ensembl"/>
</dbReference>
<dbReference type="GO" id="GO:0008535">
    <property type="term" value="P:respiratory chain complex IV assembly"/>
    <property type="evidence" value="ECO:0007669"/>
    <property type="project" value="Ensembl"/>
</dbReference>
<name>A0A3B3RW59_9TELE</name>
<dbReference type="CTD" id="1346"/>
<keyword evidence="9" id="KW-0496">Mitochondrion</keyword>
<dbReference type="RefSeq" id="XP_023667969.1">
    <property type="nucleotide sequence ID" value="XM_023812201.2"/>
</dbReference>
<comment type="subcellular location">
    <subcellularLocation>
        <location evidence="1">Mitochondrion inner membrane</location>
        <topology evidence="1">Single-pass membrane protein</topology>
    </subcellularLocation>
</comment>
<dbReference type="GO" id="GO:0005743">
    <property type="term" value="C:mitochondrial inner membrane"/>
    <property type="evidence" value="ECO:0007669"/>
    <property type="project" value="UniProtKB-SubCell"/>
</dbReference>
<dbReference type="InterPro" id="IPR036539">
    <property type="entry name" value="Cyt_c_oxidase_su7a_sf"/>
</dbReference>
<dbReference type="InterPro" id="IPR003177">
    <property type="entry name" value="Cytc_oxidase_su7a_met"/>
</dbReference>
<dbReference type="InterPro" id="IPR039297">
    <property type="entry name" value="COX7a"/>
</dbReference>
<evidence type="ECO:0000256" key="11">
    <source>
        <dbReference type="ARBA" id="ARBA00040382"/>
    </source>
</evidence>
<dbReference type="STRING" id="1676925.ENSPKIP00000021996"/>
<dbReference type="GO" id="GO:0045277">
    <property type="term" value="C:respiratory chain complex IV"/>
    <property type="evidence" value="ECO:0007669"/>
    <property type="project" value="Ensembl"/>
</dbReference>
<dbReference type="GeneID" id="111844077"/>
<dbReference type="KEGG" id="pki:111844077"/>
<keyword evidence="4 12" id="KW-0812">Transmembrane</keyword>
<dbReference type="PANTHER" id="PTHR10510">
    <property type="entry name" value="CYTOCHROME C OXIDASE POLYPEPTIDE 7A"/>
    <property type="match status" value="1"/>
</dbReference>